<feature type="signal peptide" evidence="1">
    <location>
        <begin position="1"/>
        <end position="23"/>
    </location>
</feature>
<name>A0A5B8VRX8_9BACT</name>
<dbReference type="Proteomes" id="UP000321291">
    <property type="component" value="Chromosome"/>
</dbReference>
<evidence type="ECO:0000313" key="2">
    <source>
        <dbReference type="EMBL" id="QEC73861.1"/>
    </source>
</evidence>
<proteinExistence type="predicted"/>
<sequence length="142" mass="15420">MKTMMGASFVTLIASAFFTVASAQNTAPQKVKDAFAKDHTGIMHPKWELEDGNFEGNWKVNGTDHSALYSPAGKFIMSEADIAVSKLPKSAIDYMAKSAKKKVKEASKNVDADGIVTYEADVKNMAYVFDANGKFIKTVKGD</sequence>
<dbReference type="Gene3D" id="3.10.450.360">
    <property type="match status" value="1"/>
</dbReference>
<keyword evidence="3" id="KW-1185">Reference proteome</keyword>
<feature type="chain" id="PRO_5022827234" description="Beta-lactamase-inhibitor-like PepSY-like domain-containing protein" evidence="1">
    <location>
        <begin position="24"/>
        <end position="142"/>
    </location>
</feature>
<keyword evidence="1" id="KW-0732">Signal</keyword>
<evidence type="ECO:0008006" key="4">
    <source>
        <dbReference type="Google" id="ProtNLM"/>
    </source>
</evidence>
<evidence type="ECO:0000256" key="1">
    <source>
        <dbReference type="SAM" id="SignalP"/>
    </source>
</evidence>
<dbReference type="AlphaFoldDB" id="A0A5B8VRX8"/>
<dbReference type="SUPFAM" id="SSF160574">
    <property type="entry name" value="BT0923-like"/>
    <property type="match status" value="1"/>
</dbReference>
<reference evidence="2 3" key="1">
    <citation type="journal article" date="2017" name="Int. J. Syst. Evol. Microbiol.">
        <title>Arachidicoccus ginsenosidivorans sp. nov., with ginsenoside-converting activity isolated from ginseng cultivating soil.</title>
        <authorList>
            <person name="Siddiqi M.Z."/>
            <person name="Aslam Z."/>
            <person name="Im W.T."/>
        </authorList>
    </citation>
    <scope>NUCLEOTIDE SEQUENCE [LARGE SCALE GENOMIC DNA]</scope>
    <source>
        <strain evidence="2 3">Gsoil 809</strain>
    </source>
</reference>
<dbReference type="EMBL" id="CP042434">
    <property type="protein sequence ID" value="QEC73861.1"/>
    <property type="molecule type" value="Genomic_DNA"/>
</dbReference>
<organism evidence="2 3">
    <name type="scientific">Arachidicoccus ginsenosidivorans</name>
    <dbReference type="NCBI Taxonomy" id="496057"/>
    <lineage>
        <taxon>Bacteria</taxon>
        <taxon>Pseudomonadati</taxon>
        <taxon>Bacteroidota</taxon>
        <taxon>Chitinophagia</taxon>
        <taxon>Chitinophagales</taxon>
        <taxon>Chitinophagaceae</taxon>
        <taxon>Arachidicoccus</taxon>
    </lineage>
</organism>
<protein>
    <recommendedName>
        <fullName evidence="4">Beta-lactamase-inhibitor-like PepSY-like domain-containing protein</fullName>
    </recommendedName>
</protein>
<evidence type="ECO:0000313" key="3">
    <source>
        <dbReference type="Proteomes" id="UP000321291"/>
    </source>
</evidence>
<dbReference type="OrthoDB" id="1121502at2"/>
<dbReference type="KEGG" id="agi:FSB73_21540"/>
<gene>
    <name evidence="2" type="ORF">FSB73_21540</name>
</gene>
<accession>A0A5B8VRX8</accession>
<dbReference type="RefSeq" id="WP_146787095.1">
    <property type="nucleotide sequence ID" value="NZ_CP042434.1"/>
</dbReference>